<dbReference type="SUPFAM" id="SSF52096">
    <property type="entry name" value="ClpP/crotonase"/>
    <property type="match status" value="1"/>
</dbReference>
<dbReference type="Gene3D" id="2.60.120.260">
    <property type="entry name" value="Galactose-binding domain-like"/>
    <property type="match status" value="1"/>
</dbReference>
<comment type="caution">
    <text evidence="2">The sequence shown here is derived from an EMBL/GenBank/DDBJ whole genome shotgun (WGS) entry which is preliminary data.</text>
</comment>
<dbReference type="Proteomes" id="UP001363035">
    <property type="component" value="Unassembled WGS sequence"/>
</dbReference>
<dbReference type="CDD" id="cd06567">
    <property type="entry name" value="Peptidase_S41"/>
    <property type="match status" value="1"/>
</dbReference>
<dbReference type="Pfam" id="PF03572">
    <property type="entry name" value="Peptidase_S41"/>
    <property type="match status" value="1"/>
</dbReference>
<gene>
    <name evidence="2" type="ORF">VJ786_06525</name>
</gene>
<dbReference type="Gene3D" id="3.90.226.10">
    <property type="entry name" value="2-enoyl-CoA Hydratase, Chain A, domain 1"/>
    <property type="match status" value="1"/>
</dbReference>
<organism evidence="2 3">
    <name type="scientific">Sphingobacterium tenebrionis</name>
    <dbReference type="NCBI Taxonomy" id="3111775"/>
    <lineage>
        <taxon>Bacteria</taxon>
        <taxon>Pseudomonadati</taxon>
        <taxon>Bacteroidota</taxon>
        <taxon>Sphingobacteriia</taxon>
        <taxon>Sphingobacteriales</taxon>
        <taxon>Sphingobacteriaceae</taxon>
        <taxon>Sphingobacterium</taxon>
    </lineage>
</organism>
<accession>A0ABU8I4A8</accession>
<proteinExistence type="predicted"/>
<protein>
    <submittedName>
        <fullName evidence="2">S41 family peptidase</fullName>
    </submittedName>
</protein>
<evidence type="ECO:0000259" key="1">
    <source>
        <dbReference type="SMART" id="SM00245"/>
    </source>
</evidence>
<dbReference type="EMBL" id="JAYLLN010000011">
    <property type="protein sequence ID" value="MEI5984549.1"/>
    <property type="molecule type" value="Genomic_DNA"/>
</dbReference>
<dbReference type="RefSeq" id="WP_099365915.1">
    <property type="nucleotide sequence ID" value="NZ_JAYLLN010000011.1"/>
</dbReference>
<evidence type="ECO:0000313" key="3">
    <source>
        <dbReference type="Proteomes" id="UP001363035"/>
    </source>
</evidence>
<dbReference type="InterPro" id="IPR029045">
    <property type="entry name" value="ClpP/crotonase-like_dom_sf"/>
</dbReference>
<reference evidence="2 3" key="1">
    <citation type="submission" date="2024-01" db="EMBL/GenBank/DDBJ databases">
        <title>Sphingobacterium tenebrionis sp. nov., a novel endophyte isolated from tenebrio molitor intestines.</title>
        <authorList>
            <person name="Zhang C."/>
        </authorList>
    </citation>
    <scope>NUCLEOTIDE SEQUENCE [LARGE SCALE GENOMIC DNA]</scope>
    <source>
        <strain evidence="2 3">PU5-4</strain>
    </source>
</reference>
<dbReference type="SMART" id="SM00245">
    <property type="entry name" value="TSPc"/>
    <property type="match status" value="1"/>
</dbReference>
<keyword evidence="3" id="KW-1185">Reference proteome</keyword>
<sequence length="483" mass="53782">MIAHIIIKLLKIIILFLFGLSISHAQIINGNFESFNSDGKPQGWYLNNQDTLNNILRITTSDKHQGKHSLHFNKKEVKAKLMASNIFSIEISKLTKLQVSSKIKTDSKQLVANFFIQFFDENKKRIGGEGSRIVVDPSKSGEWQDVNFSILVQPEVKSMILFVNMGGLGNLFIDEVKTDWINTPPAKEILEFSEEIKSKIQQMSIVNDSLIWKDIIAQTPAALAGLTLENGAQQVVNFYLNHLRKAKDFHSKYYSPEAYIAYTSKPIEENKTRSPLELPSGKMLDERIAYVNVPRFGSTFPESQQAFADHLNDLVLSLQQQNPKGWVIDLRTNSGGNMHPMIAGLNALIADGNIITFKTNQGEQPLYSSAGKFGRITLKIMPKRFKVNKIAVLTSIKTASSGEMTAISFIGMPNVKLIGENTAGLTTANQFFPLSNGGALNLASAVVKDRLGKVYKGQIIPDILTKSQDPQETLNQAIKWILE</sequence>
<feature type="domain" description="Tail specific protease" evidence="1">
    <location>
        <begin position="264"/>
        <end position="466"/>
    </location>
</feature>
<name>A0ABU8I4A8_9SPHI</name>
<evidence type="ECO:0000313" key="2">
    <source>
        <dbReference type="EMBL" id="MEI5984549.1"/>
    </source>
</evidence>
<dbReference type="PANTHER" id="PTHR32060">
    <property type="entry name" value="TAIL-SPECIFIC PROTEASE"/>
    <property type="match status" value="1"/>
</dbReference>
<dbReference type="InterPro" id="IPR005151">
    <property type="entry name" value="Tail-specific_protease"/>
</dbReference>
<dbReference type="PANTHER" id="PTHR32060:SF30">
    <property type="entry name" value="CARBOXY-TERMINAL PROCESSING PROTEASE CTPA"/>
    <property type="match status" value="1"/>
</dbReference>